<dbReference type="EMBL" id="JAPFFF010000003">
    <property type="protein sequence ID" value="KAK8895457.1"/>
    <property type="molecule type" value="Genomic_DNA"/>
</dbReference>
<reference evidence="1 2" key="1">
    <citation type="submission" date="2024-04" db="EMBL/GenBank/DDBJ databases">
        <title>Tritrichomonas musculus Genome.</title>
        <authorList>
            <person name="Alves-Ferreira E."/>
            <person name="Grigg M."/>
            <person name="Lorenzi H."/>
            <person name="Galac M."/>
        </authorList>
    </citation>
    <scope>NUCLEOTIDE SEQUENCE [LARGE SCALE GENOMIC DNA]</scope>
    <source>
        <strain evidence="1 2">EAF2021</strain>
    </source>
</reference>
<accession>A0ABR2KYD1</accession>
<gene>
    <name evidence="1" type="ORF">M9Y10_023922</name>
</gene>
<comment type="caution">
    <text evidence="1">The sequence shown here is derived from an EMBL/GenBank/DDBJ whole genome shotgun (WGS) entry which is preliminary data.</text>
</comment>
<proteinExistence type="predicted"/>
<sequence length="109" mass="12425">MLWSYSLGKYQMYAVDDDNNEEGYCDIKFDYVRALIGEDKLVLKTELPVVPNDLINETTLATTLNDYALKTELPVVPNDLINEKQLTTKLSEINDKIDSLAILNIRTIL</sequence>
<evidence type="ECO:0000313" key="2">
    <source>
        <dbReference type="Proteomes" id="UP001470230"/>
    </source>
</evidence>
<protein>
    <submittedName>
        <fullName evidence="1">Uncharacterized protein</fullName>
    </submittedName>
</protein>
<evidence type="ECO:0000313" key="1">
    <source>
        <dbReference type="EMBL" id="KAK8895457.1"/>
    </source>
</evidence>
<keyword evidence="2" id="KW-1185">Reference proteome</keyword>
<name>A0ABR2KYD1_9EUKA</name>
<organism evidence="1 2">
    <name type="scientific">Tritrichomonas musculus</name>
    <dbReference type="NCBI Taxonomy" id="1915356"/>
    <lineage>
        <taxon>Eukaryota</taxon>
        <taxon>Metamonada</taxon>
        <taxon>Parabasalia</taxon>
        <taxon>Tritrichomonadida</taxon>
        <taxon>Tritrichomonadidae</taxon>
        <taxon>Tritrichomonas</taxon>
    </lineage>
</organism>
<dbReference type="Proteomes" id="UP001470230">
    <property type="component" value="Unassembled WGS sequence"/>
</dbReference>